<feature type="domain" description="NarG-like" evidence="14">
    <location>
        <begin position="4"/>
        <end position="222"/>
    </location>
</feature>
<dbReference type="Pfam" id="PF02665">
    <property type="entry name" value="Nitrate_red_gam"/>
    <property type="match status" value="1"/>
</dbReference>
<gene>
    <name evidence="15" type="ORF">HMPREF9432_00098</name>
</gene>
<evidence type="ECO:0000256" key="1">
    <source>
        <dbReference type="ARBA" id="ARBA00004651"/>
    </source>
</evidence>
<evidence type="ECO:0000256" key="4">
    <source>
        <dbReference type="ARBA" id="ARBA00022617"/>
    </source>
</evidence>
<keyword evidence="12 13" id="KW-0472">Membrane</keyword>
<keyword evidence="6" id="KW-0479">Metal-binding</keyword>
<keyword evidence="9" id="KW-0560">Oxidoreductase</keyword>
<evidence type="ECO:0000256" key="13">
    <source>
        <dbReference type="SAM" id="Phobius"/>
    </source>
</evidence>
<dbReference type="SUPFAM" id="SSF103501">
    <property type="entry name" value="Respiratory nitrate reductase 1 gamma chain"/>
    <property type="match status" value="1"/>
</dbReference>
<keyword evidence="5 13" id="KW-0812">Transmembrane</keyword>
<evidence type="ECO:0000256" key="8">
    <source>
        <dbReference type="ARBA" id="ARBA00022989"/>
    </source>
</evidence>
<dbReference type="InterPro" id="IPR023234">
    <property type="entry name" value="NarG-like_domain"/>
</dbReference>
<dbReference type="InterPro" id="IPR051936">
    <property type="entry name" value="Heme-iron_electron_transfer"/>
</dbReference>
<keyword evidence="3" id="KW-1003">Cell membrane</keyword>
<keyword evidence="10" id="KW-0408">Iron</keyword>
<dbReference type="Gene3D" id="1.20.950.20">
    <property type="entry name" value="Transmembrane di-heme cytochromes, Chain C"/>
    <property type="match status" value="1"/>
</dbReference>
<dbReference type="PANTHER" id="PTHR30598">
    <property type="entry name" value="NITRATE REDUCTASE PRIVATE CHAPERONE, REDOX ENZYME MATURATION PROTEIN REMP FAMILY"/>
    <property type="match status" value="1"/>
</dbReference>
<proteinExistence type="predicted"/>
<feature type="transmembrane region" description="Helical" evidence="13">
    <location>
        <begin position="83"/>
        <end position="107"/>
    </location>
</feature>
<evidence type="ECO:0000256" key="5">
    <source>
        <dbReference type="ARBA" id="ARBA00022692"/>
    </source>
</evidence>
<evidence type="ECO:0000256" key="7">
    <source>
        <dbReference type="ARBA" id="ARBA00022982"/>
    </source>
</evidence>
<keyword evidence="11" id="KW-0534">Nitrate assimilation</keyword>
<accession>A0ABN0DRN0</accession>
<dbReference type="EMBL" id="ADGH01000003">
    <property type="protein sequence ID" value="EHG25597.1"/>
    <property type="molecule type" value="Genomic_DNA"/>
</dbReference>
<comment type="caution">
    <text evidence="15">The sequence shown here is derived from an EMBL/GenBank/DDBJ whole genome shotgun (WGS) entry which is preliminary data.</text>
</comment>
<keyword evidence="8 13" id="KW-1133">Transmembrane helix</keyword>
<protein>
    <submittedName>
        <fullName evidence="15">Respiratory nitrate reductase, gamma subunit</fullName>
    </submittedName>
</protein>
<feature type="transmembrane region" description="Helical" evidence="13">
    <location>
        <begin position="6"/>
        <end position="28"/>
    </location>
</feature>
<evidence type="ECO:0000259" key="14">
    <source>
        <dbReference type="Pfam" id="PF02665"/>
    </source>
</evidence>
<evidence type="ECO:0000256" key="3">
    <source>
        <dbReference type="ARBA" id="ARBA00022475"/>
    </source>
</evidence>
<dbReference type="NCBIfam" id="TIGR00351">
    <property type="entry name" value="narI"/>
    <property type="match status" value="1"/>
</dbReference>
<feature type="transmembrane region" description="Helical" evidence="13">
    <location>
        <begin position="187"/>
        <end position="213"/>
    </location>
</feature>
<comment type="subcellular location">
    <subcellularLocation>
        <location evidence="1">Cell membrane</location>
        <topology evidence="1">Multi-pass membrane protein</topology>
    </subcellularLocation>
</comment>
<keyword evidence="16" id="KW-1185">Reference proteome</keyword>
<organism evidence="15 16">
    <name type="scientific">Selenomonas noxia F0398</name>
    <dbReference type="NCBI Taxonomy" id="702437"/>
    <lineage>
        <taxon>Bacteria</taxon>
        <taxon>Bacillati</taxon>
        <taxon>Bacillota</taxon>
        <taxon>Negativicutes</taxon>
        <taxon>Selenomonadales</taxon>
        <taxon>Selenomonadaceae</taxon>
        <taxon>Selenomonas</taxon>
    </lineage>
</organism>
<keyword evidence="4" id="KW-0349">Heme</keyword>
<evidence type="ECO:0000313" key="16">
    <source>
        <dbReference type="Proteomes" id="UP000003175"/>
    </source>
</evidence>
<sequence>MMKQFAWGILPYIAFTFLIVGTIVRYTVSERNWTTKSSQFLSKSDLKIAGPMFHLGLVMAFGGHVIGVLIPKFMTEAAGIDEHLYHMIALGGGAPAGILFFGGFVLLLIRRFGKDRMAVNTSTMDKWLYLFLFLAIFTGCASTTLNAVQGGFDYRETISPWFRSVLALSPEIDYMENVPLMFRIHMFAWMAVAFLFPFTRLVHCLSAPFEYLVRSPIIYRKK</sequence>
<name>A0ABN0DRN0_9FIRM</name>
<dbReference type="InterPro" id="IPR036197">
    <property type="entry name" value="NarG-like_sf"/>
</dbReference>
<keyword evidence="2" id="KW-0813">Transport</keyword>
<evidence type="ECO:0000256" key="9">
    <source>
        <dbReference type="ARBA" id="ARBA00023002"/>
    </source>
</evidence>
<evidence type="ECO:0000256" key="12">
    <source>
        <dbReference type="ARBA" id="ARBA00023136"/>
    </source>
</evidence>
<dbReference type="PANTHER" id="PTHR30598:SF3">
    <property type="entry name" value="RESPIRATORY NITRATE REDUCTASE 1 GAMMA CHAIN"/>
    <property type="match status" value="1"/>
</dbReference>
<feature type="transmembrane region" description="Helical" evidence="13">
    <location>
        <begin position="127"/>
        <end position="148"/>
    </location>
</feature>
<evidence type="ECO:0000256" key="10">
    <source>
        <dbReference type="ARBA" id="ARBA00023004"/>
    </source>
</evidence>
<dbReference type="Proteomes" id="UP000003175">
    <property type="component" value="Unassembled WGS sequence"/>
</dbReference>
<feature type="transmembrane region" description="Helical" evidence="13">
    <location>
        <begin position="48"/>
        <end position="71"/>
    </location>
</feature>
<keyword evidence="7" id="KW-0249">Electron transport</keyword>
<evidence type="ECO:0000313" key="15">
    <source>
        <dbReference type="EMBL" id="EHG25597.1"/>
    </source>
</evidence>
<evidence type="ECO:0000256" key="11">
    <source>
        <dbReference type="ARBA" id="ARBA00023063"/>
    </source>
</evidence>
<evidence type="ECO:0000256" key="2">
    <source>
        <dbReference type="ARBA" id="ARBA00022448"/>
    </source>
</evidence>
<evidence type="ECO:0000256" key="6">
    <source>
        <dbReference type="ARBA" id="ARBA00022723"/>
    </source>
</evidence>
<reference evidence="15 16" key="1">
    <citation type="submission" date="2011-08" db="EMBL/GenBank/DDBJ databases">
        <title>The Genome Sequence of Selenomonas noxia F0398.</title>
        <authorList>
            <consortium name="The Broad Institute Genome Sequencing Platform"/>
            <person name="Earl A."/>
            <person name="Ward D."/>
            <person name="Feldgarden M."/>
            <person name="Gevers D."/>
            <person name="Izard J."/>
            <person name="Ganesan A."/>
            <person name="Blanton J.M."/>
            <person name="Baranova O.V."/>
            <person name="Tanner A.C."/>
            <person name="Dewhirst F.E."/>
            <person name="Young S.K."/>
            <person name="Zeng Q."/>
            <person name="Gargeya S."/>
            <person name="Fitzgerald M."/>
            <person name="Haas B."/>
            <person name="Abouelleil A."/>
            <person name="Alvarado L."/>
            <person name="Arachchi H.M."/>
            <person name="Berlin A."/>
            <person name="Brown A."/>
            <person name="Chapman S.B."/>
            <person name="Chen Z."/>
            <person name="Dunbar C."/>
            <person name="Freedman E."/>
            <person name="Gearin G."/>
            <person name="Gellesch M."/>
            <person name="Goldberg J."/>
            <person name="Griggs A."/>
            <person name="Gujja S."/>
            <person name="Heiman D."/>
            <person name="Howarth C."/>
            <person name="Larson L."/>
            <person name="Lui A."/>
            <person name="MacDonald P.J.P."/>
            <person name="Montmayeur A."/>
            <person name="Murphy C."/>
            <person name="Neiman D."/>
            <person name="Pearson M."/>
            <person name="Priest M."/>
            <person name="Roberts A."/>
            <person name="Saif S."/>
            <person name="Shea T."/>
            <person name="Shenoy N."/>
            <person name="Sisk P."/>
            <person name="Stolte C."/>
            <person name="Sykes S."/>
            <person name="Wortman J."/>
            <person name="Nusbaum C."/>
            <person name="Birren B."/>
        </authorList>
    </citation>
    <scope>NUCLEOTIDE SEQUENCE [LARGE SCALE GENOMIC DNA]</scope>
    <source>
        <strain evidence="15 16">F0398</strain>
    </source>
</reference>
<dbReference type="InterPro" id="IPR003816">
    <property type="entry name" value="Nitrate_red_gam"/>
</dbReference>